<keyword evidence="9" id="KW-1185">Reference proteome</keyword>
<evidence type="ECO:0000256" key="1">
    <source>
        <dbReference type="ARBA" id="ARBA00001936"/>
    </source>
</evidence>
<evidence type="ECO:0000256" key="4">
    <source>
        <dbReference type="ARBA" id="ARBA00022801"/>
    </source>
</evidence>
<comment type="cofactor">
    <cofactor evidence="1">
        <name>Mn(2+)</name>
        <dbReference type="ChEBI" id="CHEBI:29035"/>
    </cofactor>
</comment>
<sequence length="229" mass="25356">MSRSAFPDPTTAVSPTPRLTPKDAATLIVVDRTDGRLRVLFGKRGERHVFMPNLYVFPGGRRDRGDHTLPYIRDLHPQVLERLAAGSSDPAALRRGRALALAAVRELREETGLFIGRQSEGATAADLANLRYVARAITPPGNVRRFDTRFFLTFTDEAAIDPGDVRDSAELHDLTWLDIEASSGLNMPLITRTILEDVVGRLKADPSLPFGSPGPFYYSRRGRTFRGDI</sequence>
<organism evidence="8 9">
    <name type="scientific">Ciceribacter ferrooxidans</name>
    <dbReference type="NCBI Taxonomy" id="2509717"/>
    <lineage>
        <taxon>Bacteria</taxon>
        <taxon>Pseudomonadati</taxon>
        <taxon>Pseudomonadota</taxon>
        <taxon>Alphaproteobacteria</taxon>
        <taxon>Hyphomicrobiales</taxon>
        <taxon>Rhizobiaceae</taxon>
        <taxon>Ciceribacter</taxon>
    </lineage>
</organism>
<comment type="caution">
    <text evidence="8">The sequence shown here is derived from an EMBL/GenBank/DDBJ whole genome shotgun (WGS) entry which is preliminary data.</text>
</comment>
<protein>
    <submittedName>
        <fullName evidence="8">NUDIX hydrolase</fullName>
    </submittedName>
</protein>
<evidence type="ECO:0000256" key="2">
    <source>
        <dbReference type="ARBA" id="ARBA00001946"/>
    </source>
</evidence>
<dbReference type="PANTHER" id="PTHR12318:SF0">
    <property type="entry name" value="ACYL-COENZYME A DIPHOSPHATASE NUDT19"/>
    <property type="match status" value="1"/>
</dbReference>
<dbReference type="Proteomes" id="UP000291088">
    <property type="component" value="Unassembled WGS sequence"/>
</dbReference>
<dbReference type="OrthoDB" id="9805905at2"/>
<keyword evidence="4 8" id="KW-0378">Hydrolase</keyword>
<dbReference type="PROSITE" id="PS51462">
    <property type="entry name" value="NUDIX"/>
    <property type="match status" value="1"/>
</dbReference>
<comment type="cofactor">
    <cofactor evidence="2">
        <name>Mg(2+)</name>
        <dbReference type="ChEBI" id="CHEBI:18420"/>
    </cofactor>
</comment>
<keyword evidence="3" id="KW-0479">Metal-binding</keyword>
<accession>A0A4Q2TIX3</accession>
<dbReference type="GO" id="GO:0046872">
    <property type="term" value="F:metal ion binding"/>
    <property type="evidence" value="ECO:0007669"/>
    <property type="project" value="UniProtKB-KW"/>
</dbReference>
<name>A0A4Q2TIX3_9HYPH</name>
<keyword evidence="6" id="KW-0464">Manganese</keyword>
<dbReference type="InterPro" id="IPR039121">
    <property type="entry name" value="NUDT19"/>
</dbReference>
<evidence type="ECO:0000256" key="6">
    <source>
        <dbReference type="ARBA" id="ARBA00023211"/>
    </source>
</evidence>
<reference evidence="8 9" key="1">
    <citation type="submission" date="2019-01" db="EMBL/GenBank/DDBJ databases">
        <authorList>
            <person name="Deng T."/>
        </authorList>
    </citation>
    <scope>NUCLEOTIDE SEQUENCE [LARGE SCALE GENOMIC DNA]</scope>
    <source>
        <strain evidence="8 9">F8825</strain>
    </source>
</reference>
<evidence type="ECO:0000313" key="8">
    <source>
        <dbReference type="EMBL" id="RYC17617.1"/>
    </source>
</evidence>
<gene>
    <name evidence="8" type="ORF">EUU22_06455</name>
</gene>
<keyword evidence="5" id="KW-0460">Magnesium</keyword>
<feature type="domain" description="Nudix hydrolase" evidence="7">
    <location>
        <begin position="21"/>
        <end position="202"/>
    </location>
</feature>
<dbReference type="PANTHER" id="PTHR12318">
    <property type="entry name" value="TESTOSTERONE-REGULATED PROTEIN RP2"/>
    <property type="match status" value="1"/>
</dbReference>
<evidence type="ECO:0000256" key="3">
    <source>
        <dbReference type="ARBA" id="ARBA00022723"/>
    </source>
</evidence>
<dbReference type="GO" id="GO:0016818">
    <property type="term" value="F:hydrolase activity, acting on acid anhydrides, in phosphorus-containing anhydrides"/>
    <property type="evidence" value="ECO:0007669"/>
    <property type="project" value="InterPro"/>
</dbReference>
<evidence type="ECO:0000256" key="5">
    <source>
        <dbReference type="ARBA" id="ARBA00022842"/>
    </source>
</evidence>
<dbReference type="CDD" id="cd18870">
    <property type="entry name" value="NUDIX_AcylCoAdiphos_Nudt19"/>
    <property type="match status" value="1"/>
</dbReference>
<evidence type="ECO:0000259" key="7">
    <source>
        <dbReference type="PROSITE" id="PS51462"/>
    </source>
</evidence>
<dbReference type="RefSeq" id="WP_129331209.1">
    <property type="nucleotide sequence ID" value="NZ_SDVB01000170.1"/>
</dbReference>
<dbReference type="EMBL" id="SDVB01000170">
    <property type="protein sequence ID" value="RYC17617.1"/>
    <property type="molecule type" value="Genomic_DNA"/>
</dbReference>
<dbReference type="InterPro" id="IPR000086">
    <property type="entry name" value="NUDIX_hydrolase_dom"/>
</dbReference>
<dbReference type="InterPro" id="IPR015797">
    <property type="entry name" value="NUDIX_hydrolase-like_dom_sf"/>
</dbReference>
<dbReference type="Gene3D" id="3.90.79.10">
    <property type="entry name" value="Nucleoside Triphosphate Pyrophosphohydrolase"/>
    <property type="match status" value="2"/>
</dbReference>
<proteinExistence type="predicted"/>
<evidence type="ECO:0000313" key="9">
    <source>
        <dbReference type="Proteomes" id="UP000291088"/>
    </source>
</evidence>
<dbReference type="AlphaFoldDB" id="A0A4Q2TIX3"/>
<dbReference type="SUPFAM" id="SSF55811">
    <property type="entry name" value="Nudix"/>
    <property type="match status" value="1"/>
</dbReference>